<proteinExistence type="predicted"/>
<dbReference type="InterPro" id="IPR058292">
    <property type="entry name" value="DUF7986"/>
</dbReference>
<dbReference type="KEGG" id="fau:Fraau_2289"/>
<dbReference type="HOGENOM" id="CLU_048885_0_0_6"/>
<dbReference type="RefSeq" id="WP_014403660.1">
    <property type="nucleotide sequence ID" value="NC_017033.1"/>
</dbReference>
<dbReference type="STRING" id="767434.Fraau_2289"/>
<reference evidence="1" key="1">
    <citation type="submission" date="2012-02" db="EMBL/GenBank/DDBJ databases">
        <title>The complete genome of Frateuria aurantia DSM 6220.</title>
        <authorList>
            <consortium name="US DOE Joint Genome Institute (JGI-PGF)"/>
            <person name="Lucas S."/>
            <person name="Copeland A."/>
            <person name="Lapidus A."/>
            <person name="Glavina del Rio T."/>
            <person name="Dalin E."/>
            <person name="Tice H."/>
            <person name="Bruce D."/>
            <person name="Goodwin L."/>
            <person name="Pitluck S."/>
            <person name="Peters L."/>
            <person name="Ovchinnikova G."/>
            <person name="Teshima H."/>
            <person name="Kyrpides N."/>
            <person name="Mavromatis K."/>
            <person name="Ivanova N."/>
            <person name="Brettin T."/>
            <person name="Detter J.C."/>
            <person name="Han C."/>
            <person name="Larimer F."/>
            <person name="Land M."/>
            <person name="Hauser L."/>
            <person name="Markowitz V."/>
            <person name="Cheng J.-F."/>
            <person name="Hugenholtz P."/>
            <person name="Woyke T."/>
            <person name="Wu D."/>
            <person name="Brambilla E."/>
            <person name="Klenk H.-P."/>
            <person name="Eisen J.A."/>
        </authorList>
    </citation>
    <scope>NUCLEOTIDE SEQUENCE</scope>
    <source>
        <strain evidence="1">DSM 6220</strain>
    </source>
</reference>
<dbReference type="EMBL" id="CP003350">
    <property type="protein sequence ID" value="AFC86657.1"/>
    <property type="molecule type" value="Genomic_DNA"/>
</dbReference>
<dbReference type="Pfam" id="PF25948">
    <property type="entry name" value="DUF7986"/>
    <property type="match status" value="1"/>
</dbReference>
<evidence type="ECO:0000313" key="2">
    <source>
        <dbReference type="Proteomes" id="UP000005234"/>
    </source>
</evidence>
<name>H8L578_FRAAD</name>
<organism evidence="1 2">
    <name type="scientific">Frateuria aurantia (strain ATCC 33424 / DSM 6220 / KCTC 2777 / LMG 1558 / NBRC 3245 / NCIMB 13370)</name>
    <name type="common">Acetobacter aurantius</name>
    <dbReference type="NCBI Taxonomy" id="767434"/>
    <lineage>
        <taxon>Bacteria</taxon>
        <taxon>Pseudomonadati</taxon>
        <taxon>Pseudomonadota</taxon>
        <taxon>Gammaproteobacteria</taxon>
        <taxon>Lysobacterales</taxon>
        <taxon>Rhodanobacteraceae</taxon>
        <taxon>Frateuria</taxon>
    </lineage>
</organism>
<evidence type="ECO:0000313" key="1">
    <source>
        <dbReference type="EMBL" id="AFC86657.1"/>
    </source>
</evidence>
<dbReference type="AlphaFoldDB" id="H8L578"/>
<gene>
    <name evidence="1" type="ordered locus">Fraau_2289</name>
</gene>
<sequence>MSSHDLAGLIRYLKQDDWDHRFGRVLEDHLQPLFELDDLGLDELDELIGPGTAMTLWGCAFEDFLTRNDEGGRNFVEVYLKRRGWSELPRHRAYMTALRASTMSLYEVSDIVPGTSMMVRDLLRKGEPVLVHEVSATKALQPWDRIAVRLVPLERETVLAGGLLAYSMDACEVLADALRKALRRRRGKSQFPRLDTETLQPLAPLFTQAWLTQELLDAEGALDLTQLINHDDEELVFHDIRYPLAKGVTQSTVAKALDVWPELRAAGPSFWNWLRFGADGGKPRRGSGFSMSSEMADGVPVLGTVELAGRKLRLQVNSEQRAARGQAMLAAALGDLVGMPLAQIMTPEQLLAEHAAHPGPSGHREPSGLSPEEELQFLSEALHRHYQQILDEEIPALGDQTPCQAARTAGGRRQLVEWLKYLENGTANAGRTQAAMAAYDFGWMWTELGIAESRPAGRHLSLAGPYPGYVGTVVRAGHCSAECLRDPARCRDCKGLLRFAGECHHGFRLSGAAA</sequence>
<keyword evidence="2" id="KW-1185">Reference proteome</keyword>
<protein>
    <submittedName>
        <fullName evidence="1">Uncharacterized protein</fullName>
    </submittedName>
</protein>
<dbReference type="eggNOG" id="COG3012">
    <property type="taxonomic scope" value="Bacteria"/>
</dbReference>
<dbReference type="Proteomes" id="UP000005234">
    <property type="component" value="Chromosome"/>
</dbReference>
<accession>H8L578</accession>